<organism evidence="4 5">
    <name type="scientific">Sphenostylis stenocarpa</name>
    <dbReference type="NCBI Taxonomy" id="92480"/>
    <lineage>
        <taxon>Eukaryota</taxon>
        <taxon>Viridiplantae</taxon>
        <taxon>Streptophyta</taxon>
        <taxon>Embryophyta</taxon>
        <taxon>Tracheophyta</taxon>
        <taxon>Spermatophyta</taxon>
        <taxon>Magnoliopsida</taxon>
        <taxon>eudicotyledons</taxon>
        <taxon>Gunneridae</taxon>
        <taxon>Pentapetalae</taxon>
        <taxon>rosids</taxon>
        <taxon>fabids</taxon>
        <taxon>Fabales</taxon>
        <taxon>Fabaceae</taxon>
        <taxon>Papilionoideae</taxon>
        <taxon>50 kb inversion clade</taxon>
        <taxon>NPAAA clade</taxon>
        <taxon>indigoferoid/millettioid clade</taxon>
        <taxon>Phaseoleae</taxon>
        <taxon>Sphenostylis</taxon>
    </lineage>
</organism>
<dbReference type="Gramene" id="rna-AYBTSS11_LOCUS23554">
    <property type="protein sequence ID" value="CAJ1971553.1"/>
    <property type="gene ID" value="gene-AYBTSS11_LOCUS23554"/>
</dbReference>
<protein>
    <submittedName>
        <fullName evidence="4">Uncharacterized protein</fullName>
    </submittedName>
</protein>
<feature type="compositionally biased region" description="Basic and acidic residues" evidence="3">
    <location>
        <begin position="29"/>
        <end position="45"/>
    </location>
</feature>
<dbReference type="GO" id="GO:0005634">
    <property type="term" value="C:nucleus"/>
    <property type="evidence" value="ECO:0007669"/>
    <property type="project" value="TreeGrafter"/>
</dbReference>
<keyword evidence="1" id="KW-0649">Protein kinase inhibitor</keyword>
<dbReference type="GO" id="GO:0004860">
    <property type="term" value="F:protein kinase inhibitor activity"/>
    <property type="evidence" value="ECO:0007669"/>
    <property type="project" value="UniProtKB-KW"/>
</dbReference>
<dbReference type="Proteomes" id="UP001189624">
    <property type="component" value="Chromosome 8"/>
</dbReference>
<dbReference type="EMBL" id="OY731405">
    <property type="protein sequence ID" value="CAJ1971553.1"/>
    <property type="molecule type" value="Genomic_DNA"/>
</dbReference>
<sequence>MVPSERTTTSTKRKRTRAKPARRGHCKKQHQESRKQESSKKRDMDFADAATCSTPKGKEFRIPQVSTCPPAPKKPRMLSNCSLRRSPLTFFAPPDLDIFFCVALQDLPVSFVC</sequence>
<dbReference type="PANTHER" id="PTHR33142">
    <property type="entry name" value="CYCLIN-DEPENDENT PROTEIN KINASE INHIBITOR SMR13"/>
    <property type="match status" value="1"/>
</dbReference>
<name>A0AA86SZI7_9FABA</name>
<dbReference type="InterPro" id="IPR040389">
    <property type="entry name" value="SMR"/>
</dbReference>
<keyword evidence="5" id="KW-1185">Reference proteome</keyword>
<feature type="region of interest" description="Disordered" evidence="3">
    <location>
        <begin position="1"/>
        <end position="51"/>
    </location>
</feature>
<keyword evidence="2" id="KW-0131">Cell cycle</keyword>
<feature type="compositionally biased region" description="Basic residues" evidence="3">
    <location>
        <begin position="11"/>
        <end position="28"/>
    </location>
</feature>
<proteinExistence type="predicted"/>
<dbReference type="GO" id="GO:0032875">
    <property type="term" value="P:regulation of DNA endoreduplication"/>
    <property type="evidence" value="ECO:0007669"/>
    <property type="project" value="InterPro"/>
</dbReference>
<evidence type="ECO:0000313" key="5">
    <source>
        <dbReference type="Proteomes" id="UP001189624"/>
    </source>
</evidence>
<feature type="compositionally biased region" description="Low complexity" evidence="3">
    <location>
        <begin position="1"/>
        <end position="10"/>
    </location>
</feature>
<evidence type="ECO:0000313" key="4">
    <source>
        <dbReference type="EMBL" id="CAJ1971553.1"/>
    </source>
</evidence>
<evidence type="ECO:0000256" key="3">
    <source>
        <dbReference type="SAM" id="MobiDB-lite"/>
    </source>
</evidence>
<reference evidence="4" key="1">
    <citation type="submission" date="2023-10" db="EMBL/GenBank/DDBJ databases">
        <authorList>
            <person name="Domelevo Entfellner J.-B."/>
        </authorList>
    </citation>
    <scope>NUCLEOTIDE SEQUENCE</scope>
</reference>
<evidence type="ECO:0000256" key="2">
    <source>
        <dbReference type="ARBA" id="ARBA00023306"/>
    </source>
</evidence>
<evidence type="ECO:0000256" key="1">
    <source>
        <dbReference type="ARBA" id="ARBA00023013"/>
    </source>
</evidence>
<dbReference type="AlphaFoldDB" id="A0AA86SZI7"/>
<gene>
    <name evidence="4" type="ORF">AYBTSS11_LOCUS23554</name>
</gene>
<accession>A0AA86SZI7</accession>
<dbReference type="PANTHER" id="PTHR33142:SF8">
    <property type="entry name" value="CYCLIN-DEPENDENT PROTEIN KINASE INHIBITOR SMR9"/>
    <property type="match status" value="1"/>
</dbReference>